<feature type="domain" description="Glycosyl hydrolase family 13 catalytic" evidence="4">
    <location>
        <begin position="135"/>
        <end position="494"/>
    </location>
</feature>
<evidence type="ECO:0000313" key="5">
    <source>
        <dbReference type="EMBL" id="MBA4543927.1"/>
    </source>
</evidence>
<dbReference type="EMBL" id="JACEIP010000024">
    <property type="protein sequence ID" value="MBA4543927.1"/>
    <property type="molecule type" value="Genomic_DNA"/>
</dbReference>
<dbReference type="Pfam" id="PF02903">
    <property type="entry name" value="Alpha-amylase_N"/>
    <property type="match status" value="1"/>
</dbReference>
<accession>A0A7W2AI70</accession>
<reference evidence="5 6" key="1">
    <citation type="submission" date="2020-07" db="EMBL/GenBank/DDBJ databases">
        <authorList>
            <person name="Feng H."/>
        </authorList>
    </citation>
    <scope>NUCLEOTIDE SEQUENCE [LARGE SCALE GENOMIC DNA]</scope>
    <source>
        <strain evidence="6">s-11</strain>
    </source>
</reference>
<dbReference type="InterPro" id="IPR013783">
    <property type="entry name" value="Ig-like_fold"/>
</dbReference>
<dbReference type="AlphaFoldDB" id="A0A7W2AI70"/>
<dbReference type="InterPro" id="IPR045857">
    <property type="entry name" value="O16G_dom_2"/>
</dbReference>
<dbReference type="InterPro" id="IPR006047">
    <property type="entry name" value="GH13_cat_dom"/>
</dbReference>
<dbReference type="InterPro" id="IPR014756">
    <property type="entry name" value="Ig_E-set"/>
</dbReference>
<dbReference type="PANTHER" id="PTHR10357:SF210">
    <property type="entry name" value="MALTODEXTRIN GLUCOSIDASE"/>
    <property type="match status" value="1"/>
</dbReference>
<dbReference type="Pfam" id="PF16657">
    <property type="entry name" value="Malt_amylase_C"/>
    <property type="match status" value="1"/>
</dbReference>
<keyword evidence="3 5" id="KW-0326">Glycosidase</keyword>
<dbReference type="Gene3D" id="3.20.20.80">
    <property type="entry name" value="Glycosidases"/>
    <property type="match status" value="1"/>
</dbReference>
<dbReference type="InterPro" id="IPR017853">
    <property type="entry name" value="GH"/>
</dbReference>
<dbReference type="Proteomes" id="UP000530514">
    <property type="component" value="Unassembled WGS sequence"/>
</dbReference>
<dbReference type="RefSeq" id="WP_033101695.1">
    <property type="nucleotide sequence ID" value="NZ_JACEIP010000024.1"/>
</dbReference>
<evidence type="ECO:0000256" key="1">
    <source>
        <dbReference type="ARBA" id="ARBA00008061"/>
    </source>
</evidence>
<dbReference type="PANTHER" id="PTHR10357">
    <property type="entry name" value="ALPHA-AMYLASE FAMILY MEMBER"/>
    <property type="match status" value="1"/>
</dbReference>
<keyword evidence="6" id="KW-1185">Reference proteome</keyword>
<comment type="caution">
    <text evidence="5">The sequence shown here is derived from an EMBL/GenBank/DDBJ whole genome shotgun (WGS) entry which is preliminary data.</text>
</comment>
<name>A0A7W2AI70_9BACL</name>
<dbReference type="InterPro" id="IPR013780">
    <property type="entry name" value="Glyco_hydro_b"/>
</dbReference>
<gene>
    <name evidence="5" type="ORF">H1164_13630</name>
</gene>
<dbReference type="Gene3D" id="2.60.40.10">
    <property type="entry name" value="Immunoglobulins"/>
    <property type="match status" value="1"/>
</dbReference>
<dbReference type="OrthoDB" id="9805159at2"/>
<dbReference type="GO" id="GO:0004553">
    <property type="term" value="F:hydrolase activity, hydrolyzing O-glycosyl compounds"/>
    <property type="evidence" value="ECO:0007669"/>
    <property type="project" value="InterPro"/>
</dbReference>
<dbReference type="SUPFAM" id="SSF81296">
    <property type="entry name" value="E set domains"/>
    <property type="match status" value="1"/>
</dbReference>
<comment type="similarity">
    <text evidence="1">Belongs to the glycosyl hydrolase 13 family.</text>
</comment>
<dbReference type="CDD" id="cd02857">
    <property type="entry name" value="E_set_CDase_PDE_N"/>
    <property type="match status" value="1"/>
</dbReference>
<evidence type="ECO:0000256" key="2">
    <source>
        <dbReference type="ARBA" id="ARBA00022801"/>
    </source>
</evidence>
<dbReference type="Gene3D" id="2.60.40.1180">
    <property type="entry name" value="Golgi alpha-mannosidase II"/>
    <property type="match status" value="1"/>
</dbReference>
<keyword evidence="2" id="KW-0378">Hydrolase</keyword>
<evidence type="ECO:0000256" key="3">
    <source>
        <dbReference type="ARBA" id="ARBA00023295"/>
    </source>
</evidence>
<evidence type="ECO:0000259" key="4">
    <source>
        <dbReference type="SMART" id="SM00642"/>
    </source>
</evidence>
<dbReference type="Pfam" id="PF00128">
    <property type="entry name" value="Alpha-amylase"/>
    <property type="match status" value="1"/>
</dbReference>
<protein>
    <submittedName>
        <fullName evidence="5">Alpha-glycosidase</fullName>
    </submittedName>
</protein>
<proteinExistence type="inferred from homology"/>
<dbReference type="Gene3D" id="3.90.400.10">
    <property type="entry name" value="Oligo-1,6-glucosidase, Domain 2"/>
    <property type="match status" value="1"/>
</dbReference>
<dbReference type="GO" id="GO:0005975">
    <property type="term" value="P:carbohydrate metabolic process"/>
    <property type="evidence" value="ECO:0007669"/>
    <property type="project" value="InterPro"/>
</dbReference>
<dbReference type="SUPFAM" id="SSF51011">
    <property type="entry name" value="Glycosyl hydrolase domain"/>
    <property type="match status" value="1"/>
</dbReference>
<dbReference type="InterPro" id="IPR032091">
    <property type="entry name" value="Malt_amylase-like_C"/>
</dbReference>
<dbReference type="InterPro" id="IPR004185">
    <property type="entry name" value="Glyco_hydro_13_lg-like_dom"/>
</dbReference>
<organism evidence="5 6">
    <name type="scientific">Thermoactinomyces daqus</name>
    <dbReference type="NCBI Taxonomy" id="1329516"/>
    <lineage>
        <taxon>Bacteria</taxon>
        <taxon>Bacillati</taxon>
        <taxon>Bacillota</taxon>
        <taxon>Bacilli</taxon>
        <taxon>Bacillales</taxon>
        <taxon>Thermoactinomycetaceae</taxon>
        <taxon>Thermoactinomyces</taxon>
    </lineage>
</organism>
<sequence length="582" mass="67960">MLIEALFHETRVPYACPENLHSLRVRLRAGKGEIARCLVLHADRYELLDSCFQQTEAEWMASDQRFDYFEALLECTAKRLQYVFLLEGKKGERVYFGESGVSKERNRAGVFQYAYIHESALFVTPEWARDAVVYQIFPDRFANGDKENDPPRTEDWSKDARPGRDSFYGGDLEGVIHSLPYLRKLGVNALYFTPIFASPSNHKYDTADYLRIDPQFGNLDTFKRLIREAHRHGMRIILDAVFNHSGDRFFAFRDVLEKGADSQYRDWFFIEQFPVVQTPQPNYETFAVNVPVMPKLRTENREVKEYLFQVVRYWTEMGIDGWRLDVANEVDHAFWRDFRSFVKMLNPEALIIGEVWHNAVKWLEGDQFDSVMNYLFRDCVYRFFAEQTSDASEFDAELTTARISYPDQALQVAWNLLDSHDTERFLTSCGEKEERFRLAVLFQMTYVGTPLIYYGDEIGMTGETDPDCRRPMLWDKEEKNQALFSYYQRLIRIRRSCAPLRRGSFRTWLADPGSPVYAFVRSWQGENAGIVLNNSDSWQNVSLPLDTWAKRNWTDLLTGEKGQASGNRMELILSPYQGMVLV</sequence>
<dbReference type="CDD" id="cd11338">
    <property type="entry name" value="AmyAc_CMD"/>
    <property type="match status" value="1"/>
</dbReference>
<dbReference type="SUPFAM" id="SSF51445">
    <property type="entry name" value="(Trans)glycosidases"/>
    <property type="match status" value="1"/>
</dbReference>
<dbReference type="SMART" id="SM00642">
    <property type="entry name" value="Aamy"/>
    <property type="match status" value="1"/>
</dbReference>
<evidence type="ECO:0000313" key="6">
    <source>
        <dbReference type="Proteomes" id="UP000530514"/>
    </source>
</evidence>